<feature type="domain" description="START" evidence="1">
    <location>
        <begin position="52"/>
        <end position="185"/>
    </location>
</feature>
<comment type="caution">
    <text evidence="2">The sequence shown here is derived from an EMBL/GenBank/DDBJ whole genome shotgun (WGS) entry which is preliminary data.</text>
</comment>
<dbReference type="SUPFAM" id="SSF55961">
    <property type="entry name" value="Bet v1-like"/>
    <property type="match status" value="1"/>
</dbReference>
<dbReference type="PANTHER" id="PTHR19308:SF14">
    <property type="entry name" value="START DOMAIN-CONTAINING PROTEIN"/>
    <property type="match status" value="1"/>
</dbReference>
<dbReference type="EMBL" id="AMRI01000004">
    <property type="protein sequence ID" value="EKE76701.1"/>
    <property type="molecule type" value="Genomic_DNA"/>
</dbReference>
<dbReference type="Gene3D" id="3.30.530.20">
    <property type="match status" value="1"/>
</dbReference>
<dbReference type="STRING" id="745411.B3C1_03870"/>
<name>K2J1B0_9GAMM</name>
<evidence type="ECO:0000259" key="1">
    <source>
        <dbReference type="PROSITE" id="PS50848"/>
    </source>
</evidence>
<dbReference type="InterPro" id="IPR051213">
    <property type="entry name" value="START_lipid_transfer"/>
</dbReference>
<dbReference type="PROSITE" id="PS50848">
    <property type="entry name" value="START"/>
    <property type="match status" value="1"/>
</dbReference>
<dbReference type="eggNOG" id="ENOG503302V">
    <property type="taxonomic scope" value="Bacteria"/>
</dbReference>
<accession>K2J1B0</accession>
<dbReference type="PANTHER" id="PTHR19308">
    <property type="entry name" value="PHOSPHATIDYLCHOLINE TRANSFER PROTEIN"/>
    <property type="match status" value="1"/>
</dbReference>
<dbReference type="CDD" id="cd08876">
    <property type="entry name" value="START_1"/>
    <property type="match status" value="1"/>
</dbReference>
<sequence>MGALLLAPLASFAGPWTLKSQQDGISLWTRENPQGLVDIKGQCEVVTRLSAFVAVMEDMASMPKWVAHNAGTRRLAKPSATEDIIHSRFHLPWPAKDRDMVTYSRWSQGEDGVLHLDIEDRGQAYPAEPGYLRMNGVEGHWTLTPQGGGLTEISYQGSADPAGLLPHWLVNRIATRSTRQTLAGLCGRITALDYQDSQYPFVTEPPATRTRSERR</sequence>
<evidence type="ECO:0000313" key="2">
    <source>
        <dbReference type="EMBL" id="EKE76701.1"/>
    </source>
</evidence>
<proteinExistence type="predicted"/>
<reference evidence="2 3" key="1">
    <citation type="journal article" date="2012" name="J. Bacteriol.">
        <title>Genome Sequence of Gallaecimonas xiamenensis Type Strain 3-C-1.</title>
        <authorList>
            <person name="Lai Q."/>
            <person name="Wang L."/>
            <person name="Wang W."/>
            <person name="Shao Z."/>
        </authorList>
    </citation>
    <scope>NUCLEOTIDE SEQUENCE [LARGE SCALE GENOMIC DNA]</scope>
    <source>
        <strain evidence="2 3">3-C-1</strain>
    </source>
</reference>
<dbReference type="Proteomes" id="UP000006755">
    <property type="component" value="Unassembled WGS sequence"/>
</dbReference>
<dbReference type="InterPro" id="IPR002913">
    <property type="entry name" value="START_lipid-bd_dom"/>
</dbReference>
<protein>
    <recommendedName>
        <fullName evidence="1">START domain-containing protein</fullName>
    </recommendedName>
</protein>
<dbReference type="AlphaFoldDB" id="K2J1B0"/>
<dbReference type="PIRSF" id="PIRSF039033">
    <property type="entry name" value="START_dom"/>
    <property type="match status" value="1"/>
</dbReference>
<evidence type="ECO:0000313" key="3">
    <source>
        <dbReference type="Proteomes" id="UP000006755"/>
    </source>
</evidence>
<keyword evidence="3" id="KW-1185">Reference proteome</keyword>
<dbReference type="PATRIC" id="fig|745411.4.peg.763"/>
<dbReference type="GO" id="GO:0008289">
    <property type="term" value="F:lipid binding"/>
    <property type="evidence" value="ECO:0007669"/>
    <property type="project" value="InterPro"/>
</dbReference>
<organism evidence="2 3">
    <name type="scientific">Gallaecimonas xiamenensis 3-C-1</name>
    <dbReference type="NCBI Taxonomy" id="745411"/>
    <lineage>
        <taxon>Bacteria</taxon>
        <taxon>Pseudomonadati</taxon>
        <taxon>Pseudomonadota</taxon>
        <taxon>Gammaproteobacteria</taxon>
        <taxon>Enterobacterales</taxon>
        <taxon>Gallaecimonadaceae</taxon>
        <taxon>Gallaecimonas</taxon>
    </lineage>
</organism>
<dbReference type="InterPro" id="IPR028347">
    <property type="entry name" value="START_dom_prot"/>
</dbReference>
<gene>
    <name evidence="2" type="ORF">B3C1_03870</name>
</gene>
<dbReference type="GO" id="GO:0005737">
    <property type="term" value="C:cytoplasm"/>
    <property type="evidence" value="ECO:0007669"/>
    <property type="project" value="UniProtKB-ARBA"/>
</dbReference>
<dbReference type="InterPro" id="IPR023393">
    <property type="entry name" value="START-like_dom_sf"/>
</dbReference>
<dbReference type="Pfam" id="PF01852">
    <property type="entry name" value="START"/>
    <property type="match status" value="1"/>
</dbReference>